<sequence length="2180" mass="251469">MLSTISHLHATWSEPTGYTDETITRVKSKRLKELHQLKRYIHHLETTVARIKRQRTTVLPWEEVSKALAEDTLEHVRCNRTLRQEWEYYRRVSHFLKDWVDGMVPPRVTPGLTEETWRHATIFAGDAATRRIGYEWLAQQVYFNTDRAMMRFPFATTEDGLVVDVNYDDDAGTVTLEVLQQTILPFAYDDVVAVCAKANKDFVRCIQQRTDCVEPLTEVTDDIEYVQEEMGKRDRQRIFGNVLYGTFKQDTNRTVLVKRTIVKDEAYPLESSVWTLDSKGWLVVEALDDGRTRLRKLDTVGHPRSPRGYVPISDLAAMMQLSAQNEPATVSLMRERFVSGQQHQARLFTELVKGMTTATASHPLVMDLEAILSKFRRKRGKQIAFLRRYLGVLEKRVAHLQWCHSTLMTWEDISKALAEDTLEKVRENRSLKRHIVTSKELQCLLTAWVERSASPFTSIPGPESWTAARLFAGNRMARQVGYEWILQQSFHSTDQALALVTSALGDNDGVSVQMTWDDGVMSLSVASSWTVPSSFDAVTNAAWVASRSFLADCCSSLDDCSTLRDSVGSHIEYFHEDVGPSSQKIVSNALYGRYDTPRRTVLIMRSVLTDEAHPVPRTTWSADSRQWIVIEPVHDELTRVRVYDYNGHPCIQCGTLVPMQALAQLKNLPADSDDAATTKRSPFENILSLASGHECPDNFVLWSSLQTIKSKRVKELAYLKKMIYELESELERTKRTQTTVLPWEEVAKALADDTLEKVRDNRSLKKNVEYNRIKYAFLREWVLTLTPPKRNAISVFHDSWRHSYIFNGDDVTRKIGYEWLIKQVYHNTGREMANAEPFGDDDVDFVHADVTCNDNVMEVRVTSQLLLPISLEDAAKALWVADRTLIAYVSYGTSPYEELSKVTDNIIYHQEDIGPATGRIRVFGNTLYGRFEEDDRIVLVKRSILKDEAYPLDSDVWTCDLKQWIVADRIGDNVTRCRIYDTASHPCTERGYVPIRELAKCYRLEPRDDAEAASLLRLRTIDSQQRERVLFAQHLNNILQMQSQQQLDEAIESLHDSDGFGVVPQFKSKRLREIEYLKKHIYDLQARLSKTKRVRSTLLPWEEVARALADDTLDKVRDNRSLKRELAHNKRLARLLQDWIRSTTPETRQPNIHLESWRHSHIFAGDEATRRVGYEWLIKQLYHNTDRALFPLAFPDDNSYFLDTTISFDGPIISLQQQMQVVLPYSLEVVSRAVWIAAQTFIFYIQRKPHSLSKLLTVNQDIEYVQEDMGPKCQRIDSKLLYGRFHEPNRTAIVTRAVRTDDAFPIEPDTWTTDMKQWFVLDRLGQKQTRCRFYDYLGHPSTAAGYVPLQELVRMYRYNPVDDADAMAYCRSRFPHHQQRERAMFAVHLQRVLDKITGRLSAGHAHRKQSVHIGITPGRRTMVSEIRKIRSITRDAALKPCFENPPPMPHVKCKRLRELYLLSRHIYELEGKLRRLQGRRTTLLPWKDVSRALAEDTLRNVRDNRSLKVDLDSNRRLCAYLRTWLNGLAPIPRSPRSTGDGWQHSQLIAGDPAARRTAYEWIARQAYYNTDAAMAQLTFPIDGPDDVVAVDVNWIDGLLHVNVMTQRILPYSLAAVSASLWVADKTFVQFAQKRSDFRQELQVVSDDMEYVQEEMGPGTKRIFDNVLYGRFYEPNRTVIVMRSILKDEAFPIDEHMWTIDTKQWMVADRISETLTRCRTFYSIKHPSTDAGYVPLRELAECFCHAPASDAEAKRMMRDRFLLVQRVEREKFAAHLDNVPLSPPALLLLPTTIKEEALGSATGSVRAASPLTTRRPDRPLKVSTSTTVKCKRVQELQYLHRHIEELEETLHRCQRPYTPMMLPWKEVSAGLAHDTLVHIRENRCLKKEVESKKRMIAYLKAWMQSNDVTRRSPSPFVESWRNTQLLAGDEAFRKQAYAWIMQQCYHNTDRALSTISFPTPTPDNNFIDVQVVPDDQNLLEIHVTSQRLLPYALPLASEGAWLADKTFYDFNRSETSYREELDLVSPDLEYVKEVIGPQQKLIVDNALYSRFQEQDRVVMVVRSILNDEAHPLDANTWTVDVKQWMVLDAVDAETTRCRTYYIMKHPTTPGGGNVSLEEFAACFELHAPGDDDLTLMRKLGARFEEKQRIERQKFATHMDSVLQRLETLEMLDALKGEDDAM</sequence>
<reference evidence="1 2" key="1">
    <citation type="journal article" date="2014" name="Genome Biol. Evol.">
        <title>The secreted proteins of Achlya hypogyna and Thraustotheca clavata identify the ancestral oomycete secretome and reveal gene acquisitions by horizontal gene transfer.</title>
        <authorList>
            <person name="Misner I."/>
            <person name="Blouin N."/>
            <person name="Leonard G."/>
            <person name="Richards T.A."/>
            <person name="Lane C.E."/>
        </authorList>
    </citation>
    <scope>NUCLEOTIDE SEQUENCE [LARGE SCALE GENOMIC DNA]</scope>
    <source>
        <strain evidence="1 2">ATCC 48635</strain>
    </source>
</reference>
<gene>
    <name evidence="1" type="ORF">ACHHYP_09796</name>
</gene>
<accession>A0A1V9YMH4</accession>
<evidence type="ECO:0000313" key="1">
    <source>
        <dbReference type="EMBL" id="OQR86912.1"/>
    </source>
</evidence>
<protein>
    <submittedName>
        <fullName evidence="1">Uncharacterized protein</fullName>
    </submittedName>
</protein>
<name>A0A1V9YMH4_ACHHY</name>
<keyword evidence="2" id="KW-1185">Reference proteome</keyword>
<evidence type="ECO:0000313" key="2">
    <source>
        <dbReference type="Proteomes" id="UP000243579"/>
    </source>
</evidence>
<dbReference type="Proteomes" id="UP000243579">
    <property type="component" value="Unassembled WGS sequence"/>
</dbReference>
<organism evidence="1 2">
    <name type="scientific">Achlya hypogyna</name>
    <name type="common">Oomycete</name>
    <name type="synonym">Protoachlya hypogyna</name>
    <dbReference type="NCBI Taxonomy" id="1202772"/>
    <lineage>
        <taxon>Eukaryota</taxon>
        <taxon>Sar</taxon>
        <taxon>Stramenopiles</taxon>
        <taxon>Oomycota</taxon>
        <taxon>Saprolegniomycetes</taxon>
        <taxon>Saprolegniales</taxon>
        <taxon>Achlyaceae</taxon>
        <taxon>Achlya</taxon>
    </lineage>
</organism>
<dbReference type="OrthoDB" id="64140at2759"/>
<proteinExistence type="predicted"/>
<dbReference type="EMBL" id="JNBR01001476">
    <property type="protein sequence ID" value="OQR86912.1"/>
    <property type="molecule type" value="Genomic_DNA"/>
</dbReference>
<comment type="caution">
    <text evidence="1">The sequence shown here is derived from an EMBL/GenBank/DDBJ whole genome shotgun (WGS) entry which is preliminary data.</text>
</comment>